<dbReference type="EMBL" id="QJSP01000047">
    <property type="protein sequence ID" value="PYE11103.1"/>
    <property type="molecule type" value="Genomic_DNA"/>
</dbReference>
<comment type="caution">
    <text evidence="2">The sequence shown here is derived from an EMBL/GenBank/DDBJ whole genome shotgun (WGS) entry which is preliminary data.</text>
</comment>
<feature type="region of interest" description="Disordered" evidence="1">
    <location>
        <begin position="1"/>
        <end position="22"/>
    </location>
</feature>
<sequence>DTPQGGELRDGQVGNYVTDNPINLGNYVTADIQAGSSSRV</sequence>
<evidence type="ECO:0000256" key="1">
    <source>
        <dbReference type="SAM" id="MobiDB-lite"/>
    </source>
</evidence>
<feature type="non-terminal residue" evidence="2">
    <location>
        <position position="1"/>
    </location>
</feature>
<dbReference type="Proteomes" id="UP000247591">
    <property type="component" value="Unassembled WGS sequence"/>
</dbReference>
<gene>
    <name evidence="2" type="ORF">DFR67_1473</name>
</gene>
<accession>A0A318RET0</accession>
<reference evidence="2 3" key="1">
    <citation type="submission" date="2018-06" db="EMBL/GenBank/DDBJ databases">
        <title>Genomic Encyclopedia of Type Strains, Phase IV (KMG-IV): sequencing the most valuable type-strain genomes for metagenomic binning, comparative biology and taxonomic classification.</title>
        <authorList>
            <person name="Goeker M."/>
        </authorList>
    </citation>
    <scope>NUCLEOTIDE SEQUENCE [LARGE SCALE GENOMIC DNA]</scope>
    <source>
        <strain evidence="2 3">DSM 45521</strain>
    </source>
</reference>
<protein>
    <submittedName>
        <fullName evidence="2">Uncharacterized protein</fullName>
    </submittedName>
</protein>
<keyword evidence="3" id="KW-1185">Reference proteome</keyword>
<evidence type="ECO:0000313" key="3">
    <source>
        <dbReference type="Proteomes" id="UP000247591"/>
    </source>
</evidence>
<name>A0A318RET0_WILLI</name>
<evidence type="ECO:0000313" key="2">
    <source>
        <dbReference type="EMBL" id="PYE11103.1"/>
    </source>
</evidence>
<dbReference type="AlphaFoldDB" id="A0A318RET0"/>
<organism evidence="2 3">
    <name type="scientific">Williamsia limnetica</name>
    <dbReference type="NCBI Taxonomy" id="882452"/>
    <lineage>
        <taxon>Bacteria</taxon>
        <taxon>Bacillati</taxon>
        <taxon>Actinomycetota</taxon>
        <taxon>Actinomycetes</taxon>
        <taxon>Mycobacteriales</taxon>
        <taxon>Nocardiaceae</taxon>
        <taxon>Williamsia</taxon>
    </lineage>
</organism>
<proteinExistence type="predicted"/>